<evidence type="ECO:0000313" key="5">
    <source>
        <dbReference type="EMBL" id="ABK21834.1"/>
    </source>
</evidence>
<dbReference type="InterPro" id="IPR004265">
    <property type="entry name" value="Dirigent"/>
</dbReference>
<dbReference type="GO" id="GO:0048046">
    <property type="term" value="C:apoplast"/>
    <property type="evidence" value="ECO:0007669"/>
    <property type="project" value="UniProtKB-SubCell"/>
</dbReference>
<evidence type="ECO:0000313" key="6">
    <source>
        <dbReference type="EMBL" id="ABR27718.1"/>
    </source>
</evidence>
<evidence type="ECO:0000256" key="2">
    <source>
        <dbReference type="ARBA" id="ARBA00011738"/>
    </source>
</evidence>
<reference evidence="6" key="1">
    <citation type="journal article" date="2007" name="Phytochemistry">
        <title>Dirigent proteins in conifer defense II: Extended gene discovery, phylogeny, and constitutive and stress-induced gene expression in spruce (Picea spp.).</title>
        <authorList>
            <person name="Ralph S.G."/>
            <person name="Jancsik S."/>
            <person name="Bohlmann J."/>
        </authorList>
    </citation>
    <scope>NUCLEOTIDE SEQUENCE</scope>
</reference>
<accession>A6YQZ8</accession>
<dbReference type="AlphaFoldDB" id="A6YQZ8"/>
<comment type="subunit">
    <text evidence="2 4">Homodimer.</text>
</comment>
<evidence type="ECO:0000256" key="1">
    <source>
        <dbReference type="ARBA" id="ARBA00010746"/>
    </source>
</evidence>
<dbReference type="EMBL" id="EF082477">
    <property type="protein sequence ID" value="ABK21834.1"/>
    <property type="molecule type" value="mRNA"/>
</dbReference>
<dbReference type="Gene3D" id="2.40.480.10">
    <property type="entry name" value="Allene oxide cyclase-like"/>
    <property type="match status" value="1"/>
</dbReference>
<organism evidence="6">
    <name type="scientific">Picea sitchensis</name>
    <name type="common">Sitka spruce</name>
    <name type="synonym">Pinus sitchensis</name>
    <dbReference type="NCBI Taxonomy" id="3332"/>
    <lineage>
        <taxon>Eukaryota</taxon>
        <taxon>Viridiplantae</taxon>
        <taxon>Streptophyta</taxon>
        <taxon>Embryophyta</taxon>
        <taxon>Tracheophyta</taxon>
        <taxon>Spermatophyta</taxon>
        <taxon>Pinopsida</taxon>
        <taxon>Pinidae</taxon>
        <taxon>Conifers I</taxon>
        <taxon>Pinales</taxon>
        <taxon>Pinaceae</taxon>
        <taxon>Picea</taxon>
    </lineage>
</organism>
<keyword evidence="3 4" id="KW-0964">Secreted</keyword>
<dbReference type="EMBL" id="EF643702">
    <property type="protein sequence ID" value="ABR27718.1"/>
    <property type="molecule type" value="mRNA"/>
</dbReference>
<dbReference type="Pfam" id="PF03018">
    <property type="entry name" value="Dirigent"/>
    <property type="match status" value="1"/>
</dbReference>
<feature type="chain" id="PRO_5010753161" description="Dirigent protein" evidence="4">
    <location>
        <begin position="25"/>
        <end position="174"/>
    </location>
</feature>
<dbReference type="GO" id="GO:0009699">
    <property type="term" value="P:phenylpropanoid biosynthetic process"/>
    <property type="evidence" value="ECO:0007669"/>
    <property type="project" value="UniProtKB-ARBA"/>
</dbReference>
<keyword evidence="4" id="KW-0052">Apoplast</keyword>
<evidence type="ECO:0000256" key="4">
    <source>
        <dbReference type="RuleBase" id="RU363099"/>
    </source>
</evidence>
<proteinExistence type="evidence at transcript level"/>
<dbReference type="OMA" id="HAIMETH"/>
<reference evidence="5" key="2">
    <citation type="journal article" date="2008" name="BMC Genomics">
        <title>A conifer genomics resource of 200,000 spruce (Picea spp.) ESTs and 6,464 high-quality, sequence-finished full-length cDNAs for Sitka spruce (Picea sitchensis).</title>
        <authorList>
            <person name="Ralph S.G."/>
            <person name="Chun H.J."/>
            <person name="Kolosova N."/>
            <person name="Cooper D."/>
            <person name="Oddy C."/>
            <person name="Ritland C.E."/>
            <person name="Kirkpatrick R."/>
            <person name="Moore R."/>
            <person name="Barber S."/>
            <person name="Holt R.A."/>
            <person name="Jones S.J."/>
            <person name="Marra M.A."/>
            <person name="Douglas C.J."/>
            <person name="Ritland K."/>
            <person name="Bohlmann J."/>
        </authorList>
    </citation>
    <scope>NUCLEOTIDE SEQUENCE</scope>
    <source>
        <tissue evidence="5">Green portion of the leader tissue</tissue>
    </source>
</reference>
<keyword evidence="4" id="KW-0732">Signal</keyword>
<feature type="signal peptide" evidence="4">
    <location>
        <begin position="1"/>
        <end position="24"/>
    </location>
</feature>
<comment type="subcellular location">
    <subcellularLocation>
        <location evidence="4">Secreted</location>
        <location evidence="4">Extracellular space</location>
        <location evidence="4">Apoplast</location>
    </subcellularLocation>
</comment>
<evidence type="ECO:0000256" key="3">
    <source>
        <dbReference type="ARBA" id="ARBA00022525"/>
    </source>
</evidence>
<dbReference type="PANTHER" id="PTHR21495">
    <property type="entry name" value="NUCLEOPORIN-RELATED"/>
    <property type="match status" value="1"/>
</dbReference>
<comment type="similarity">
    <text evidence="1 4">Belongs to the plant dirigent protein family.</text>
</comment>
<comment type="function">
    <text evidence="4">Dirigent proteins impart stereoselectivity on the phenoxy radical-coupling reaction, yielding optically active lignans from two molecules of coniferyl alcohol in the biosynthesis of lignans, flavonolignans, and alkaloids and thus plays a central role in plant secondary metabolism.</text>
</comment>
<protein>
    <recommendedName>
        <fullName evidence="4">Dirigent protein</fullName>
    </recommendedName>
</protein>
<name>A6YQZ8_PICSI</name>
<sequence length="174" mass="18861">MAAQKSINLSPLAVIVLLMAGTHLHHHAVGMEMKKTQIEFYMHDVVKALKNATTAVKVTDGPPGFGMIRVIDDSLTEGPQHNSKELGRARGMYVQDSLSGVNLLLVFTVIFQAGEHNGSTLSLQGQDDTNDKQREVSIVGGTGHFRHATGHAILETQLTMGANVILRFNVTVLH</sequence>
<dbReference type="InterPro" id="IPR044859">
    <property type="entry name" value="Allene_oxi_cyc_Dirigent"/>
</dbReference>